<evidence type="ECO:0000313" key="1">
    <source>
        <dbReference type="EMBL" id="BDD10912.1"/>
    </source>
</evidence>
<keyword evidence="2" id="KW-1185">Reference proteome</keyword>
<dbReference type="AlphaFoldDB" id="A0AAU9CZN1"/>
<sequence>MLLPNEKDKANEISTLNFSMAQEPKQGIQTSVWTKTANLLNVFALTYGKATIKLLIRFSDNLKQDMRNQ</sequence>
<evidence type="ECO:0000313" key="2">
    <source>
        <dbReference type="Proteomes" id="UP001348817"/>
    </source>
</evidence>
<name>A0AAU9CZN1_9BACT</name>
<dbReference type="Proteomes" id="UP001348817">
    <property type="component" value="Chromosome"/>
</dbReference>
<protein>
    <submittedName>
        <fullName evidence="1">Uncharacterized protein</fullName>
    </submittedName>
</protein>
<dbReference type="KEGG" id="fax:FUAX_33440"/>
<dbReference type="EMBL" id="AP025314">
    <property type="protein sequence ID" value="BDD10912.1"/>
    <property type="molecule type" value="Genomic_DNA"/>
</dbReference>
<gene>
    <name evidence="1" type="ORF">FUAX_33440</name>
</gene>
<reference evidence="1 2" key="1">
    <citation type="submission" date="2021-12" db="EMBL/GenBank/DDBJ databases">
        <title>Genome sequencing of bacteria with rrn-lacking chromosome and rrn-plasmid.</title>
        <authorList>
            <person name="Anda M."/>
            <person name="Iwasaki W."/>
        </authorList>
    </citation>
    <scope>NUCLEOTIDE SEQUENCE [LARGE SCALE GENOMIC DNA]</scope>
    <source>
        <strain evidence="1 2">DSM 100852</strain>
    </source>
</reference>
<accession>A0AAU9CZN1</accession>
<proteinExistence type="predicted"/>
<dbReference type="RefSeq" id="WP_338392438.1">
    <property type="nucleotide sequence ID" value="NZ_AP025314.1"/>
</dbReference>
<organism evidence="1 2">
    <name type="scientific">Fulvitalea axinellae</name>
    <dbReference type="NCBI Taxonomy" id="1182444"/>
    <lineage>
        <taxon>Bacteria</taxon>
        <taxon>Pseudomonadati</taxon>
        <taxon>Bacteroidota</taxon>
        <taxon>Cytophagia</taxon>
        <taxon>Cytophagales</taxon>
        <taxon>Persicobacteraceae</taxon>
        <taxon>Fulvitalea</taxon>
    </lineage>
</organism>